<dbReference type="InterPro" id="IPR016135">
    <property type="entry name" value="UBQ-conjugating_enzyme/RWD"/>
</dbReference>
<keyword evidence="3" id="KW-1185">Reference proteome</keyword>
<dbReference type="Gene3D" id="3.10.110.10">
    <property type="entry name" value="Ubiquitin Conjugating Enzyme"/>
    <property type="match status" value="1"/>
</dbReference>
<dbReference type="Pfam" id="PF00179">
    <property type="entry name" value="UQ_con"/>
    <property type="match status" value="1"/>
</dbReference>
<dbReference type="EMBL" id="CP001848">
    <property type="protein sequence ID" value="ADB18794.1"/>
    <property type="molecule type" value="Genomic_DNA"/>
</dbReference>
<evidence type="ECO:0000313" key="3">
    <source>
        <dbReference type="Proteomes" id="UP000001887"/>
    </source>
</evidence>
<protein>
    <submittedName>
        <fullName evidence="2">Ubiquitin-conjugating protein E2</fullName>
    </submittedName>
</protein>
<proteinExistence type="predicted"/>
<dbReference type="eggNOG" id="COG5078">
    <property type="taxonomic scope" value="Bacteria"/>
</dbReference>
<name>D2R361_PIRSD</name>
<dbReference type="Proteomes" id="UP000001887">
    <property type="component" value="Chromosome"/>
</dbReference>
<organism evidence="2 3">
    <name type="scientific">Pirellula staleyi (strain ATCC 27377 / DSM 6068 / ICPB 4128)</name>
    <name type="common">Pirella staleyi</name>
    <dbReference type="NCBI Taxonomy" id="530564"/>
    <lineage>
        <taxon>Bacteria</taxon>
        <taxon>Pseudomonadati</taxon>
        <taxon>Planctomycetota</taxon>
        <taxon>Planctomycetia</taxon>
        <taxon>Pirellulales</taxon>
        <taxon>Pirellulaceae</taxon>
        <taxon>Pirellula</taxon>
    </lineage>
</organism>
<sequence>MSEDRTSRITGDVKKLRELAEQSRVFEVEATGEPVERFMLRFRGKGLARGTSMSSEMAISELHEVEIRLPFSYPESPPDVRWLTPIVHPNVSFSGFVNLGDLGLNWSPALSLDVVCERLWDAIRLAYVNEDRVVDFTARNWLEKQTTYTLPLDNRPLVGQTQVVSSNVVRYSRVAGQPTTLGGAASSEVMFIDENTPSPKLPERRAIRPANRPAASGDGDVLYIGPE</sequence>
<gene>
    <name evidence="2" type="ordered locus">Psta_4144</name>
</gene>
<feature type="domain" description="UBC core" evidence="1">
    <location>
        <begin position="4"/>
        <end position="161"/>
    </location>
</feature>
<dbReference type="HOGENOM" id="CLU_1292943_0_0_0"/>
<dbReference type="STRING" id="530564.Psta_4144"/>
<dbReference type="KEGG" id="psl:Psta_4144"/>
<dbReference type="CDD" id="cd00195">
    <property type="entry name" value="UBCc_UEV"/>
    <property type="match status" value="1"/>
</dbReference>
<dbReference type="OrthoDB" id="5428193at2"/>
<evidence type="ECO:0000313" key="2">
    <source>
        <dbReference type="EMBL" id="ADB18794.1"/>
    </source>
</evidence>
<dbReference type="SUPFAM" id="SSF54495">
    <property type="entry name" value="UBC-like"/>
    <property type="match status" value="1"/>
</dbReference>
<evidence type="ECO:0000259" key="1">
    <source>
        <dbReference type="PROSITE" id="PS50127"/>
    </source>
</evidence>
<accession>D2R361</accession>
<dbReference type="InterPro" id="IPR000608">
    <property type="entry name" value="UBC"/>
</dbReference>
<dbReference type="PROSITE" id="PS50127">
    <property type="entry name" value="UBC_2"/>
    <property type="match status" value="1"/>
</dbReference>
<reference evidence="2 3" key="1">
    <citation type="journal article" date="2009" name="Stand. Genomic Sci.">
        <title>Complete genome sequence of Pirellula staleyi type strain (ATCC 27377).</title>
        <authorList>
            <person name="Clum A."/>
            <person name="Tindall B.J."/>
            <person name="Sikorski J."/>
            <person name="Ivanova N."/>
            <person name="Mavrommatis K."/>
            <person name="Lucas S."/>
            <person name="Glavina del Rio T."/>
            <person name="Nolan M."/>
            <person name="Chen F."/>
            <person name="Tice H."/>
            <person name="Pitluck S."/>
            <person name="Cheng J.F."/>
            <person name="Chertkov O."/>
            <person name="Brettin T."/>
            <person name="Han C."/>
            <person name="Detter J.C."/>
            <person name="Kuske C."/>
            <person name="Bruce D."/>
            <person name="Goodwin L."/>
            <person name="Ovchinikova G."/>
            <person name="Pati A."/>
            <person name="Mikhailova N."/>
            <person name="Chen A."/>
            <person name="Palaniappan K."/>
            <person name="Land M."/>
            <person name="Hauser L."/>
            <person name="Chang Y.J."/>
            <person name="Jeffries C.D."/>
            <person name="Chain P."/>
            <person name="Rohde M."/>
            <person name="Goker M."/>
            <person name="Bristow J."/>
            <person name="Eisen J.A."/>
            <person name="Markowitz V."/>
            <person name="Hugenholtz P."/>
            <person name="Kyrpides N.C."/>
            <person name="Klenk H.P."/>
            <person name="Lapidus A."/>
        </authorList>
    </citation>
    <scope>NUCLEOTIDE SEQUENCE [LARGE SCALE GENOMIC DNA]</scope>
    <source>
        <strain evidence="3">ATCC 27377 / DSM 6068 / ICPB 4128</strain>
    </source>
</reference>
<dbReference type="AlphaFoldDB" id="D2R361"/>